<accession>A0A4U5LNB3</accession>
<evidence type="ECO:0000256" key="6">
    <source>
        <dbReference type="SAM" id="Phobius"/>
    </source>
</evidence>
<name>A0A4U5LNB3_STECR</name>
<evidence type="ECO:0000256" key="5">
    <source>
        <dbReference type="ARBA" id="ARBA00023136"/>
    </source>
</evidence>
<dbReference type="InterPro" id="IPR006968">
    <property type="entry name" value="RUS_fam"/>
</dbReference>
<feature type="transmembrane region" description="Helical" evidence="6">
    <location>
        <begin position="75"/>
        <end position="102"/>
    </location>
</feature>
<comment type="caution">
    <text evidence="8">The sequence shown here is derived from an EMBL/GenBank/DDBJ whole genome shotgun (WGS) entry which is preliminary data.</text>
</comment>
<dbReference type="InterPro" id="IPR054549">
    <property type="entry name" value="UVB_sens_RUS_dom"/>
</dbReference>
<comment type="similarity">
    <text evidence="2">Belongs to the RUS1 family.</text>
</comment>
<dbReference type="Pfam" id="PF04884">
    <property type="entry name" value="UVB_sens_prot"/>
    <property type="match status" value="1"/>
</dbReference>
<feature type="transmembrane region" description="Helical" evidence="6">
    <location>
        <begin position="146"/>
        <end position="163"/>
    </location>
</feature>
<dbReference type="OrthoDB" id="364779at2759"/>
<dbReference type="PANTHER" id="PTHR12770:SF31">
    <property type="entry name" value="RUS FAMILY MEMBER 1"/>
    <property type="match status" value="1"/>
</dbReference>
<keyword evidence="3 6" id="KW-0812">Transmembrane</keyword>
<dbReference type="Proteomes" id="UP000298663">
    <property type="component" value="Unassembled WGS sequence"/>
</dbReference>
<protein>
    <recommendedName>
        <fullName evidence="7">Protein root UVB sensitive/RUS domain-containing protein</fullName>
    </recommendedName>
</protein>
<evidence type="ECO:0000313" key="8">
    <source>
        <dbReference type="EMBL" id="TKR57359.1"/>
    </source>
</evidence>
<feature type="transmembrane region" description="Helical" evidence="6">
    <location>
        <begin position="123"/>
        <end position="140"/>
    </location>
</feature>
<dbReference type="PANTHER" id="PTHR12770">
    <property type="entry name" value="RUS1 FAMILY PROTEIN C16ORF58"/>
    <property type="match status" value="1"/>
</dbReference>
<gene>
    <name evidence="8" type="ORF">L596_030841</name>
</gene>
<evidence type="ECO:0000256" key="1">
    <source>
        <dbReference type="ARBA" id="ARBA00004370"/>
    </source>
</evidence>
<sequence length="307" mass="34261">MQFIGLIALPLKASILAATITWLLKDGVGMLGRILFAWLKGSRLDIDCKKWRLIADIFNDVAFLIDLLAPAGGDWFIYFAVTSSLLRSFVGVAGGATRAAIIQHQARRHNLADVAAKDGSQETLVNLTALICSLILLPIVHGKILLVWTCYFFFTAIHLFANYKAVRSLNFDILNERTLALSVRQFIDSKSVPSITEANRQEPLFGSVTGRRHFGCPLGHAIPATASSKSHFVRYEKTTSEGWLAIAASTTSFDQIRFAFELEYFALTNRSPTDEDCSKFEKLMKASGWRFDVNHIGFDEWRFTADT</sequence>
<organism evidence="8 9">
    <name type="scientific">Steinernema carpocapsae</name>
    <name type="common">Entomopathogenic nematode</name>
    <dbReference type="NCBI Taxonomy" id="34508"/>
    <lineage>
        <taxon>Eukaryota</taxon>
        <taxon>Metazoa</taxon>
        <taxon>Ecdysozoa</taxon>
        <taxon>Nematoda</taxon>
        <taxon>Chromadorea</taxon>
        <taxon>Rhabditida</taxon>
        <taxon>Tylenchina</taxon>
        <taxon>Panagrolaimomorpha</taxon>
        <taxon>Strongyloidoidea</taxon>
        <taxon>Steinernematidae</taxon>
        <taxon>Steinernema</taxon>
    </lineage>
</organism>
<dbReference type="GO" id="GO:0016020">
    <property type="term" value="C:membrane"/>
    <property type="evidence" value="ECO:0007669"/>
    <property type="project" value="UniProtKB-SubCell"/>
</dbReference>
<evidence type="ECO:0000256" key="3">
    <source>
        <dbReference type="ARBA" id="ARBA00022692"/>
    </source>
</evidence>
<evidence type="ECO:0000256" key="2">
    <source>
        <dbReference type="ARBA" id="ARBA00007558"/>
    </source>
</evidence>
<reference evidence="8 9" key="2">
    <citation type="journal article" date="2019" name="G3 (Bethesda)">
        <title>Hybrid Assembly of the Genome of the Entomopathogenic Nematode Steinernema carpocapsae Identifies the X-Chromosome.</title>
        <authorList>
            <person name="Serra L."/>
            <person name="Macchietto M."/>
            <person name="Macias-Munoz A."/>
            <person name="McGill C.J."/>
            <person name="Rodriguez I.M."/>
            <person name="Rodriguez B."/>
            <person name="Murad R."/>
            <person name="Mortazavi A."/>
        </authorList>
    </citation>
    <scope>NUCLEOTIDE SEQUENCE [LARGE SCALE GENOMIC DNA]</scope>
    <source>
        <strain evidence="8 9">ALL</strain>
    </source>
</reference>
<reference evidence="8 9" key="1">
    <citation type="journal article" date="2015" name="Genome Biol.">
        <title>Comparative genomics of Steinernema reveals deeply conserved gene regulatory networks.</title>
        <authorList>
            <person name="Dillman A.R."/>
            <person name="Macchietto M."/>
            <person name="Porter C.F."/>
            <person name="Rogers A."/>
            <person name="Williams B."/>
            <person name="Antoshechkin I."/>
            <person name="Lee M.M."/>
            <person name="Goodwin Z."/>
            <person name="Lu X."/>
            <person name="Lewis E.E."/>
            <person name="Goodrich-Blair H."/>
            <person name="Stock S.P."/>
            <person name="Adams B.J."/>
            <person name="Sternberg P.W."/>
            <person name="Mortazavi A."/>
        </authorList>
    </citation>
    <scope>NUCLEOTIDE SEQUENCE [LARGE SCALE GENOMIC DNA]</scope>
    <source>
        <strain evidence="8 9">ALL</strain>
    </source>
</reference>
<keyword evidence="4 6" id="KW-1133">Transmembrane helix</keyword>
<proteinExistence type="inferred from homology"/>
<dbReference type="AlphaFoldDB" id="A0A4U5LNB3"/>
<feature type="domain" description="Protein root UVB sensitive/RUS" evidence="7">
    <location>
        <begin position="12"/>
        <end position="189"/>
    </location>
</feature>
<evidence type="ECO:0000256" key="4">
    <source>
        <dbReference type="ARBA" id="ARBA00022989"/>
    </source>
</evidence>
<evidence type="ECO:0000313" key="9">
    <source>
        <dbReference type="Proteomes" id="UP000298663"/>
    </source>
</evidence>
<evidence type="ECO:0000259" key="7">
    <source>
        <dbReference type="Pfam" id="PF04884"/>
    </source>
</evidence>
<keyword evidence="5 6" id="KW-0472">Membrane</keyword>
<comment type="subcellular location">
    <subcellularLocation>
        <location evidence="1">Membrane</location>
    </subcellularLocation>
</comment>
<dbReference type="EMBL" id="AZBU02000016">
    <property type="protein sequence ID" value="TKR57359.1"/>
    <property type="molecule type" value="Genomic_DNA"/>
</dbReference>
<keyword evidence="9" id="KW-1185">Reference proteome</keyword>